<organism evidence="1 2">
    <name type="scientific">Staurois parvus</name>
    <dbReference type="NCBI Taxonomy" id="386267"/>
    <lineage>
        <taxon>Eukaryota</taxon>
        <taxon>Metazoa</taxon>
        <taxon>Chordata</taxon>
        <taxon>Craniata</taxon>
        <taxon>Vertebrata</taxon>
        <taxon>Euteleostomi</taxon>
        <taxon>Amphibia</taxon>
        <taxon>Batrachia</taxon>
        <taxon>Anura</taxon>
        <taxon>Neobatrachia</taxon>
        <taxon>Ranoidea</taxon>
        <taxon>Ranidae</taxon>
        <taxon>Staurois</taxon>
    </lineage>
</organism>
<comment type="caution">
    <text evidence="1">The sequence shown here is derived from an EMBL/GenBank/DDBJ whole genome shotgun (WGS) entry which is preliminary data.</text>
</comment>
<keyword evidence="2" id="KW-1185">Reference proteome</keyword>
<dbReference type="EMBL" id="CATNWA010015984">
    <property type="protein sequence ID" value="CAI9588719.1"/>
    <property type="molecule type" value="Genomic_DNA"/>
</dbReference>
<evidence type="ECO:0000313" key="1">
    <source>
        <dbReference type="EMBL" id="CAI9588719.1"/>
    </source>
</evidence>
<dbReference type="Proteomes" id="UP001162483">
    <property type="component" value="Unassembled WGS sequence"/>
</dbReference>
<name>A0ABN9EV64_9NEOB</name>
<sequence>PLPSTPSPLGLVCILRGKIKYKTAWGSPLNPYQTLIRACRCMGGCFGAGGLPPKAPCPHVDGDKGLFLTTLVGGCGGLRVGGLSESGSPL</sequence>
<proteinExistence type="predicted"/>
<accession>A0ABN9EV64</accession>
<reference evidence="1" key="1">
    <citation type="submission" date="2023-05" db="EMBL/GenBank/DDBJ databases">
        <authorList>
            <person name="Stuckert A."/>
        </authorList>
    </citation>
    <scope>NUCLEOTIDE SEQUENCE</scope>
</reference>
<gene>
    <name evidence="1" type="ORF">SPARVUS_LOCUS10794956</name>
</gene>
<protein>
    <submittedName>
        <fullName evidence="1">Uncharacterized protein</fullName>
    </submittedName>
</protein>
<feature type="non-terminal residue" evidence="1">
    <location>
        <position position="1"/>
    </location>
</feature>
<evidence type="ECO:0000313" key="2">
    <source>
        <dbReference type="Proteomes" id="UP001162483"/>
    </source>
</evidence>